<proteinExistence type="predicted"/>
<dbReference type="EMBL" id="QXXA01000001">
    <property type="protein sequence ID" value="NBI05440.1"/>
    <property type="molecule type" value="Genomic_DNA"/>
</dbReference>
<dbReference type="SUPFAM" id="SSF54518">
    <property type="entry name" value="Tubby C-terminal domain-like"/>
    <property type="match status" value="1"/>
</dbReference>
<name>A0A845QTW5_9CLOT</name>
<evidence type="ECO:0000313" key="2">
    <source>
        <dbReference type="Proteomes" id="UP000467132"/>
    </source>
</evidence>
<dbReference type="Pfam" id="PF04525">
    <property type="entry name" value="LOR"/>
    <property type="match status" value="1"/>
</dbReference>
<dbReference type="AlphaFoldDB" id="A0A845QTW5"/>
<evidence type="ECO:0000313" key="1">
    <source>
        <dbReference type="EMBL" id="NBI05440.1"/>
    </source>
</evidence>
<organism evidence="1 2">
    <name type="scientific">Senegalia massiliensis</name>
    <dbReference type="NCBI Taxonomy" id="1720316"/>
    <lineage>
        <taxon>Bacteria</taxon>
        <taxon>Bacillati</taxon>
        <taxon>Bacillota</taxon>
        <taxon>Clostridia</taxon>
        <taxon>Eubacteriales</taxon>
        <taxon>Clostridiaceae</taxon>
        <taxon>Senegalia</taxon>
    </lineage>
</organism>
<keyword evidence="2" id="KW-1185">Reference proteome</keyword>
<sequence>MKFKIEKNIPNKSTHITIKNSEQELLYDIVKANYFNNNIFTFFDPKEKEILTINIQDNVNNQKFNIYKKENLIGNILYDRMLFSHNFIINKDNKRYTLEGDPSSMEFEIWNNDKKIANISKRAILLSEAYEVDTILLNDELLFIFSVIVTIDFILFDIGN</sequence>
<dbReference type="OrthoDB" id="652307at2"/>
<reference evidence="1 2" key="1">
    <citation type="submission" date="2018-08" db="EMBL/GenBank/DDBJ databases">
        <title>Murine metabolic-syndrome-specific gut microbial biobank.</title>
        <authorList>
            <person name="Liu C."/>
        </authorList>
    </citation>
    <scope>NUCLEOTIDE SEQUENCE [LARGE SCALE GENOMIC DNA]</scope>
    <source>
        <strain evidence="1 2">583</strain>
    </source>
</reference>
<comment type="caution">
    <text evidence="1">The sequence shown here is derived from an EMBL/GenBank/DDBJ whole genome shotgun (WGS) entry which is preliminary data.</text>
</comment>
<accession>A0A845QTW5</accession>
<gene>
    <name evidence="1" type="ORF">D3Z33_01045</name>
</gene>
<dbReference type="InterPro" id="IPR007612">
    <property type="entry name" value="LOR"/>
</dbReference>
<dbReference type="InterPro" id="IPR025659">
    <property type="entry name" value="Tubby-like_C"/>
</dbReference>
<dbReference type="Proteomes" id="UP000467132">
    <property type="component" value="Unassembled WGS sequence"/>
</dbReference>
<dbReference type="RefSeq" id="WP_160195947.1">
    <property type="nucleotide sequence ID" value="NZ_QXXA01000001.1"/>
</dbReference>
<protein>
    <submittedName>
        <fullName evidence="1">Uncharacterized protein</fullName>
    </submittedName>
</protein>